<keyword evidence="6" id="KW-0645">Protease</keyword>
<keyword evidence="6" id="KW-0378">Hydrolase</keyword>
<dbReference type="InterPro" id="IPR008964">
    <property type="entry name" value="Invasin/intimin_cell_adhesion"/>
</dbReference>
<dbReference type="Pfam" id="PF02368">
    <property type="entry name" value="Big_2"/>
    <property type="match status" value="1"/>
</dbReference>
<dbReference type="InterPro" id="IPR038765">
    <property type="entry name" value="Papain-like_cys_pep_sf"/>
</dbReference>
<evidence type="ECO:0000313" key="6">
    <source>
        <dbReference type="EMBL" id="VUX34543.1"/>
    </source>
</evidence>
<dbReference type="InterPro" id="IPR000668">
    <property type="entry name" value="Peptidase_C1A_C"/>
</dbReference>
<dbReference type="AlphaFoldDB" id="A0A564VRK8"/>
<evidence type="ECO:0000259" key="5">
    <source>
        <dbReference type="SMART" id="SM00645"/>
    </source>
</evidence>
<dbReference type="Pfam" id="PF00112">
    <property type="entry name" value="Peptidase_C1"/>
    <property type="match status" value="1"/>
</dbReference>
<evidence type="ECO:0000256" key="2">
    <source>
        <dbReference type="SAM" id="MobiDB-lite"/>
    </source>
</evidence>
<organism evidence="6 7">
    <name type="scientific">Blautia luti</name>
    <dbReference type="NCBI Taxonomy" id="89014"/>
    <lineage>
        <taxon>Bacteria</taxon>
        <taxon>Bacillati</taxon>
        <taxon>Bacillota</taxon>
        <taxon>Clostridia</taxon>
        <taxon>Lachnospirales</taxon>
        <taxon>Lachnospiraceae</taxon>
        <taxon>Blautia</taxon>
    </lineage>
</organism>
<dbReference type="InterPro" id="IPR003343">
    <property type="entry name" value="Big_2"/>
</dbReference>
<dbReference type="SMART" id="SM00645">
    <property type="entry name" value="Pept_C1"/>
    <property type="match status" value="1"/>
</dbReference>
<protein>
    <submittedName>
        <fullName evidence="6">Papain family cysteine protease</fullName>
    </submittedName>
</protein>
<feature type="compositionally biased region" description="Low complexity" evidence="2">
    <location>
        <begin position="63"/>
        <end position="81"/>
    </location>
</feature>
<feature type="chain" id="PRO_5021755467" evidence="3">
    <location>
        <begin position="30"/>
        <end position="982"/>
    </location>
</feature>
<sequence length="982" mass="106087">MKRLQLVRKKLLPLLLCVAVAGSQVPVMAADVGGYSDSAEGFNEEWSEDTQTQSAEAEDTTETAEGNTTENTTGNTTENTGIPDEQTEDIAEAADGDSEDIALQSSREDTETPEISEGLSSNSQEDTFGDGEESFGDASDSGESGIEYIKGRPLTEEEEQEQLAPFDNLTSYSTAVEIGNDVDEVPMGRAAAYPSYYNAADQGYVSSVKNQEPYGMCWAFGMASLLETSFLTQGLGTYDLSEEHLAYFFANRKNDPLGNTYGDVNKHMGTDDKGNADYHEGGNDLLASMFLSTWSGMTTEGDVPLATDSTHTQKTGVTPAASKAYNAAAYLKNAYFSDYSVNAMKKLLVANNSVTVMYNAQNAYYNASTAAYSYPTSTKNVNHVVTVVGWDDNYSAKNFRASSKVKGDGAWIVKNSWGTGWGKSGYFYMSYEDKSVSELVAATAVNTPKYRNNYFYDGTSGLGSIRMYAGEQLSTVFRASAGNGKAESLGEVTLSSMSANNSYTVQVYTNLKDASDPTSGTPAYSTPVSCSQPMAGVMTFQIPEVLLSQNSLYSIVVTNAGSTYIKYCVEAEVSYGWCSFSPSIVSGQSFLRYNAEDTWMDAVEFNPSVTPRIKAHTRTLSSAARMQLSSSEISLYSGDQKTLNASATRSEMDASGIVWESSDTSVAAVNGSGVVTAKNPGTATITCYGKNARGIRAACKVTVKLRQTTGVKLVSKAFNRIRISWKAVPGCNRYAIYRWDESGNSKKMATVTADVVTWQDTAVKTGSTYTYRIRASYVRSGKKTVYGAASSPLSAKAELGKARAVAEAVSGPCNRVSWKKVSGASGYHICRKLQGKSWVRIGTVNNKVLSWQDTEIEGITSYAYAVRPYKNVDGKKVFGGYQASSYILSYPELQKISSVRKTSRGLKICWKAQKKADCYQIYRKTGKGSWKKISTVSGGSSSSFEDKTAKKGTTYYYAVRAGIKTSGGKVLCGGYAAKAAKR</sequence>
<evidence type="ECO:0000256" key="1">
    <source>
        <dbReference type="ARBA" id="ARBA00008455"/>
    </source>
</evidence>
<dbReference type="SMART" id="SM00635">
    <property type="entry name" value="BID_2"/>
    <property type="match status" value="1"/>
</dbReference>
<dbReference type="InterPro" id="IPR036116">
    <property type="entry name" value="FN3_sf"/>
</dbReference>
<dbReference type="PANTHER" id="PTHR12411">
    <property type="entry name" value="CYSTEINE PROTEASE FAMILY C1-RELATED"/>
    <property type="match status" value="1"/>
</dbReference>
<proteinExistence type="inferred from homology"/>
<keyword evidence="7" id="KW-1185">Reference proteome</keyword>
<gene>
    <name evidence="6" type="ORF">RSSSTS7063_02718</name>
</gene>
<evidence type="ECO:0000256" key="3">
    <source>
        <dbReference type="SAM" id="SignalP"/>
    </source>
</evidence>
<dbReference type="SUPFAM" id="SSF49265">
    <property type="entry name" value="Fibronectin type III"/>
    <property type="match status" value="1"/>
</dbReference>
<dbReference type="RefSeq" id="WP_144093176.1">
    <property type="nucleotide sequence ID" value="NZ_CABHMX010000032.1"/>
</dbReference>
<name>A0A564VRK8_9FIRM</name>
<comment type="similarity">
    <text evidence="1">Belongs to the peptidase C1 family.</text>
</comment>
<evidence type="ECO:0000259" key="4">
    <source>
        <dbReference type="SMART" id="SM00635"/>
    </source>
</evidence>
<dbReference type="SUPFAM" id="SSF54001">
    <property type="entry name" value="Cysteine proteinases"/>
    <property type="match status" value="1"/>
</dbReference>
<feature type="domain" description="Peptidase C1A papain C-terminal" evidence="5">
    <location>
        <begin position="193"/>
        <end position="445"/>
    </location>
</feature>
<dbReference type="GO" id="GO:0008234">
    <property type="term" value="F:cysteine-type peptidase activity"/>
    <property type="evidence" value="ECO:0007669"/>
    <property type="project" value="InterPro"/>
</dbReference>
<dbReference type="CDD" id="cd02619">
    <property type="entry name" value="Peptidase_C1"/>
    <property type="match status" value="1"/>
</dbReference>
<dbReference type="InterPro" id="IPR013783">
    <property type="entry name" value="Ig-like_fold"/>
</dbReference>
<dbReference type="GO" id="GO:0006508">
    <property type="term" value="P:proteolysis"/>
    <property type="evidence" value="ECO:0007669"/>
    <property type="project" value="UniProtKB-KW"/>
</dbReference>
<dbReference type="Gene3D" id="3.90.70.10">
    <property type="entry name" value="Cysteine proteinases"/>
    <property type="match status" value="1"/>
</dbReference>
<feature type="domain" description="BIG2" evidence="4">
    <location>
        <begin position="622"/>
        <end position="715"/>
    </location>
</feature>
<dbReference type="SUPFAM" id="SSF49373">
    <property type="entry name" value="Invasin/intimin cell-adhesion fragments"/>
    <property type="match status" value="1"/>
</dbReference>
<dbReference type="Gene3D" id="2.60.40.10">
    <property type="entry name" value="Immunoglobulins"/>
    <property type="match status" value="3"/>
</dbReference>
<dbReference type="Gene3D" id="2.60.40.1080">
    <property type="match status" value="1"/>
</dbReference>
<evidence type="ECO:0000313" key="7">
    <source>
        <dbReference type="Proteomes" id="UP000408482"/>
    </source>
</evidence>
<reference evidence="6 7" key="1">
    <citation type="submission" date="2019-07" db="EMBL/GenBank/DDBJ databases">
        <authorList>
            <person name="Hibberd C M."/>
            <person name="Gehrig L. J."/>
            <person name="Chang H.-W."/>
            <person name="Venkatesh S."/>
        </authorList>
    </citation>
    <scope>NUCLEOTIDE SEQUENCE [LARGE SCALE GENOMIC DNA]</scope>
    <source>
        <strain evidence="6">Blautia_luti_SSTS_Bg7063</strain>
    </source>
</reference>
<feature type="region of interest" description="Disordered" evidence="2">
    <location>
        <begin position="97"/>
        <end position="146"/>
    </location>
</feature>
<feature type="signal peptide" evidence="3">
    <location>
        <begin position="1"/>
        <end position="29"/>
    </location>
</feature>
<feature type="region of interest" description="Disordered" evidence="2">
    <location>
        <begin position="36"/>
        <end position="84"/>
    </location>
</feature>
<accession>A0A564VRK8</accession>
<keyword evidence="3" id="KW-0732">Signal</keyword>
<dbReference type="EMBL" id="CABHNW010000040">
    <property type="protein sequence ID" value="VUX34543.1"/>
    <property type="molecule type" value="Genomic_DNA"/>
</dbReference>
<dbReference type="Proteomes" id="UP000408482">
    <property type="component" value="Unassembled WGS sequence"/>
</dbReference>
<dbReference type="InterPro" id="IPR013128">
    <property type="entry name" value="Peptidase_C1A"/>
</dbReference>